<accession>A0A1L7I6S7</accession>
<dbReference type="InterPro" id="IPR010321">
    <property type="entry name" value="DUF922"/>
</dbReference>
<keyword evidence="2" id="KW-1185">Reference proteome</keyword>
<dbReference type="STRING" id="1229726.GRFL_2586"/>
<gene>
    <name evidence="1" type="ORF">GRFL_2586</name>
</gene>
<sequence length="184" mass="21827">MIRWQYCLIAIVWFFGSSSSEAQQEKISWSQNRPITWSDFRGAPEENSPYSANVNSGIGYSWSYSTASGEPILVFEVSCSFYPELSWRKATITDADYLLEHERAHFDISELHARKLQQALENYEIGRTVRLDLRRIYQKIESERVAMQERFDKETSHSENRNKELEWQVYIDRELEKLKSFQHQ</sequence>
<dbReference type="Pfam" id="PF06037">
    <property type="entry name" value="DUF922"/>
    <property type="match status" value="1"/>
</dbReference>
<dbReference type="AlphaFoldDB" id="A0A1L7I6S7"/>
<dbReference type="EMBL" id="CP016359">
    <property type="protein sequence ID" value="APU69310.1"/>
    <property type="molecule type" value="Genomic_DNA"/>
</dbReference>
<protein>
    <submittedName>
        <fullName evidence="1">Uncharacterized protein</fullName>
    </submittedName>
</protein>
<evidence type="ECO:0000313" key="1">
    <source>
        <dbReference type="EMBL" id="APU69310.1"/>
    </source>
</evidence>
<organism evidence="1 2">
    <name type="scientific">Christiangramia flava JLT2011</name>
    <dbReference type="NCBI Taxonomy" id="1229726"/>
    <lineage>
        <taxon>Bacteria</taxon>
        <taxon>Pseudomonadati</taxon>
        <taxon>Bacteroidota</taxon>
        <taxon>Flavobacteriia</taxon>
        <taxon>Flavobacteriales</taxon>
        <taxon>Flavobacteriaceae</taxon>
        <taxon>Christiangramia</taxon>
    </lineage>
</organism>
<dbReference type="OrthoDB" id="5431540at2"/>
<evidence type="ECO:0000313" key="2">
    <source>
        <dbReference type="Proteomes" id="UP000186230"/>
    </source>
</evidence>
<dbReference type="KEGG" id="gfl:GRFL_2586"/>
<reference evidence="1 2" key="1">
    <citation type="submission" date="2016-07" db="EMBL/GenBank/DDBJ databases">
        <title>Multi-omics approach to identify versatile polysaccharide utilization systems of a marine flavobacterium Gramella flava.</title>
        <authorList>
            <person name="Tang K."/>
        </authorList>
    </citation>
    <scope>NUCLEOTIDE SEQUENCE [LARGE SCALE GENOMIC DNA]</scope>
    <source>
        <strain evidence="1 2">JLT2011</strain>
    </source>
</reference>
<proteinExistence type="predicted"/>
<name>A0A1L7I6S7_9FLAO</name>
<dbReference type="RefSeq" id="WP_083644992.1">
    <property type="nucleotide sequence ID" value="NZ_AMRU01000007.1"/>
</dbReference>
<dbReference type="Proteomes" id="UP000186230">
    <property type="component" value="Chromosome"/>
</dbReference>